<evidence type="ECO:0000313" key="2">
    <source>
        <dbReference type="EMBL" id="PCI27825.1"/>
    </source>
</evidence>
<proteinExistence type="predicted"/>
<comment type="caution">
    <text evidence="2">The sequence shown here is derived from an EMBL/GenBank/DDBJ whole genome shotgun (WGS) entry which is preliminary data.</text>
</comment>
<gene>
    <name evidence="2" type="ORF">COB67_07740</name>
</gene>
<dbReference type="GO" id="GO:0005886">
    <property type="term" value="C:plasma membrane"/>
    <property type="evidence" value="ECO:0007669"/>
    <property type="project" value="TreeGrafter"/>
</dbReference>
<dbReference type="PANTHER" id="PTHR39966">
    <property type="entry name" value="BLL2471 PROTEIN-RELATED"/>
    <property type="match status" value="1"/>
</dbReference>
<evidence type="ECO:0000259" key="1">
    <source>
        <dbReference type="Pfam" id="PF01814"/>
    </source>
</evidence>
<dbReference type="Proteomes" id="UP000218113">
    <property type="component" value="Unassembled WGS sequence"/>
</dbReference>
<evidence type="ECO:0000313" key="3">
    <source>
        <dbReference type="Proteomes" id="UP000218113"/>
    </source>
</evidence>
<dbReference type="AlphaFoldDB" id="A0A2A4T3V2"/>
<dbReference type="Pfam" id="PF01814">
    <property type="entry name" value="Hemerythrin"/>
    <property type="match status" value="1"/>
</dbReference>
<dbReference type="InterPro" id="IPR012312">
    <property type="entry name" value="Hemerythrin-like"/>
</dbReference>
<dbReference type="PANTHER" id="PTHR39966:SF3">
    <property type="entry name" value="DUF438 DOMAIN-CONTAINING PROTEIN"/>
    <property type="match status" value="1"/>
</dbReference>
<organism evidence="2 3">
    <name type="scientific">SAR324 cluster bacterium</name>
    <dbReference type="NCBI Taxonomy" id="2024889"/>
    <lineage>
        <taxon>Bacteria</taxon>
        <taxon>Deltaproteobacteria</taxon>
        <taxon>SAR324 cluster</taxon>
    </lineage>
</organism>
<sequence length="227" mass="25793">MAKELILSDIAEADRLNKLTEAYNSLENEESLVISSTEDYCQTILAFQKQTSEPCFWAALLDGAPQWKGILVKFANAPQMAGSIMQYMAYDHKRCDNLYADAESLILEGETEAGAEVMQGFIVGMLRHFRIEEELLFLAFEQATGMTEGPTQMMRMEHQQMKAIMAQMQSTLESGAVDQVPGLGDTLLILMQQHNMKEENMLYFMMEQHISDQSVDLIQQAQRIDFR</sequence>
<dbReference type="EMBL" id="NVSR01000048">
    <property type="protein sequence ID" value="PCI27825.1"/>
    <property type="molecule type" value="Genomic_DNA"/>
</dbReference>
<feature type="domain" description="Hemerythrin-like" evidence="1">
    <location>
        <begin position="87"/>
        <end position="203"/>
    </location>
</feature>
<accession>A0A2A4T3V2</accession>
<reference evidence="3" key="1">
    <citation type="submission" date="2017-08" db="EMBL/GenBank/DDBJ databases">
        <title>A dynamic microbial community with high functional redundancy inhabits the cold, oxic subseafloor aquifer.</title>
        <authorList>
            <person name="Tully B.J."/>
            <person name="Wheat C.G."/>
            <person name="Glazer B.T."/>
            <person name="Huber J.A."/>
        </authorList>
    </citation>
    <scope>NUCLEOTIDE SEQUENCE [LARGE SCALE GENOMIC DNA]</scope>
</reference>
<name>A0A2A4T3V2_9DELT</name>
<dbReference type="Gene3D" id="1.20.120.520">
    <property type="entry name" value="nmb1532 protein domain like"/>
    <property type="match status" value="1"/>
</dbReference>
<protein>
    <recommendedName>
        <fullName evidence="1">Hemerythrin-like domain-containing protein</fullName>
    </recommendedName>
</protein>